<keyword evidence="2" id="KW-1185">Reference proteome</keyword>
<dbReference type="Proteomes" id="UP000003280">
    <property type="component" value="Unassembled WGS sequence"/>
</dbReference>
<evidence type="ECO:0000313" key="1">
    <source>
        <dbReference type="EMBL" id="EFM24574.1"/>
    </source>
</evidence>
<proteinExistence type="predicted"/>
<gene>
    <name evidence="1" type="ORF">HMPREF9225_1810</name>
</gene>
<reference evidence="1 2" key="1">
    <citation type="submission" date="2010-07" db="EMBL/GenBank/DDBJ databases">
        <authorList>
            <person name="Muzny D."/>
            <person name="Qin X."/>
            <person name="Deng J."/>
            <person name="Jiang H."/>
            <person name="Liu Y."/>
            <person name="Qu J."/>
            <person name="Song X.-Z."/>
            <person name="Zhang L."/>
            <person name="Thornton R."/>
            <person name="Coyle M."/>
            <person name="Francisco L."/>
            <person name="Jackson L."/>
            <person name="Javaid M."/>
            <person name="Korchina V."/>
            <person name="Kovar C."/>
            <person name="Mata R."/>
            <person name="Mathew T."/>
            <person name="Ngo R."/>
            <person name="Nguyen L."/>
            <person name="Nguyen N."/>
            <person name="Okwuonu G."/>
            <person name="Ongeri F."/>
            <person name="Pham C."/>
            <person name="Simmons D."/>
            <person name="Wilczek-Boney K."/>
            <person name="Hale W."/>
            <person name="Jakkamsetti A."/>
            <person name="Pham P."/>
            <person name="Ruth R."/>
            <person name="San Lucas F."/>
            <person name="Warren J."/>
            <person name="Zhang J."/>
            <person name="Zhao Z."/>
            <person name="Zhou C."/>
            <person name="Zhu D."/>
            <person name="Lee S."/>
            <person name="Bess C."/>
            <person name="Blankenburg K."/>
            <person name="Forbes L."/>
            <person name="Fu Q."/>
            <person name="Gubbala S."/>
            <person name="Hirani K."/>
            <person name="Jayaseelan J.C."/>
            <person name="Lara F."/>
            <person name="Munidasa M."/>
            <person name="Palculict T."/>
            <person name="Patil S."/>
            <person name="Pu L.-L."/>
            <person name="Saada N."/>
            <person name="Tang L."/>
            <person name="Weissenberger G."/>
            <person name="Zhu Y."/>
            <person name="Hemphill L."/>
            <person name="Shang Y."/>
            <person name="Youmans B."/>
            <person name="Ayvaz T."/>
            <person name="Ross M."/>
            <person name="Santibanez J."/>
            <person name="Aqrawi P."/>
            <person name="Gross S."/>
            <person name="Joshi V."/>
            <person name="Fowler G."/>
            <person name="Nazareth L."/>
            <person name="Reid J."/>
            <person name="Worley K."/>
            <person name="Petrosino J."/>
            <person name="Highlander S."/>
            <person name="Gibbs R."/>
        </authorList>
    </citation>
    <scope>NUCLEOTIDE SEQUENCE [LARGE SCALE GENOMIC DNA]</scope>
    <source>
        <strain evidence="1 2">ATCC BAA-1640</strain>
    </source>
</reference>
<dbReference type="AlphaFoldDB" id="E0NNS1"/>
<dbReference type="HOGENOM" id="CLU_2684586_0_0_9"/>
<name>E0NNS1_9FIRM</name>
<comment type="caution">
    <text evidence="1">The sequence shown here is derived from an EMBL/GenBank/DDBJ whole genome shotgun (WGS) entry which is preliminary data.</text>
</comment>
<protein>
    <submittedName>
        <fullName evidence="1">Uncharacterized protein</fullName>
    </submittedName>
</protein>
<sequence length="74" mass="8121">MVKYGSDPSTSKAVAFSAQDDHVGVMTFYNGNFSWENVVISLMEAVCFRYGAVAKTRSVEVIPVRLGNKFPRSG</sequence>
<dbReference type="EMBL" id="AEEH01000051">
    <property type="protein sequence ID" value="EFM24574.1"/>
    <property type="molecule type" value="Genomic_DNA"/>
</dbReference>
<evidence type="ECO:0000313" key="2">
    <source>
        <dbReference type="Proteomes" id="UP000003280"/>
    </source>
</evidence>
<dbReference type="STRING" id="862517.HMPREF9225_1810"/>
<accession>E0NNS1</accession>
<organism evidence="1 2">
    <name type="scientific">Peptoniphilus duerdenii ATCC BAA-1640</name>
    <dbReference type="NCBI Taxonomy" id="862517"/>
    <lineage>
        <taxon>Bacteria</taxon>
        <taxon>Bacillati</taxon>
        <taxon>Bacillota</taxon>
        <taxon>Tissierellia</taxon>
        <taxon>Tissierellales</taxon>
        <taxon>Peptoniphilaceae</taxon>
        <taxon>Peptoniphilus</taxon>
    </lineage>
</organism>